<name>G9Y4E1_HAFAL</name>
<protein>
    <submittedName>
        <fullName evidence="1">Uncharacterized protein</fullName>
    </submittedName>
</protein>
<accession>G9Y4E1</accession>
<organism evidence="1 2">
    <name type="scientific">Hafnia alvei ATCC 51873</name>
    <dbReference type="NCBI Taxonomy" id="1002364"/>
    <lineage>
        <taxon>Bacteria</taxon>
        <taxon>Pseudomonadati</taxon>
        <taxon>Pseudomonadota</taxon>
        <taxon>Gammaproteobacteria</taxon>
        <taxon>Enterobacterales</taxon>
        <taxon>Hafniaceae</taxon>
        <taxon>Hafnia</taxon>
    </lineage>
</organism>
<sequence>MDCIQFLHIELTINRTALKPWLFNETCLPSHLIWLAEVEAPTPL</sequence>
<dbReference type="PATRIC" id="fig|1002364.3.peg.1293"/>
<dbReference type="AlphaFoldDB" id="G9Y4E1"/>
<comment type="caution">
    <text evidence="1">The sequence shown here is derived from an EMBL/GenBank/DDBJ whole genome shotgun (WGS) entry which is preliminary data.</text>
</comment>
<proteinExistence type="predicted"/>
<evidence type="ECO:0000313" key="1">
    <source>
        <dbReference type="EMBL" id="EHM44745.1"/>
    </source>
</evidence>
<reference evidence="1 2" key="1">
    <citation type="submission" date="2011-08" db="EMBL/GenBank/DDBJ databases">
        <authorList>
            <person name="Weinstock G."/>
            <person name="Sodergren E."/>
            <person name="Clifton S."/>
            <person name="Fulton L."/>
            <person name="Fulton B."/>
            <person name="Courtney L."/>
            <person name="Fronick C."/>
            <person name="Harrison M."/>
            <person name="Strong C."/>
            <person name="Farmer C."/>
            <person name="Delahaunty K."/>
            <person name="Markovic C."/>
            <person name="Hall O."/>
            <person name="Minx P."/>
            <person name="Tomlinson C."/>
            <person name="Mitreva M."/>
            <person name="Hou S."/>
            <person name="Chen J."/>
            <person name="Wollam A."/>
            <person name="Pepin K.H."/>
            <person name="Johnson M."/>
            <person name="Bhonagiri V."/>
            <person name="Zhang X."/>
            <person name="Suruliraj S."/>
            <person name="Warren W."/>
            <person name="Chinwalla A."/>
            <person name="Mardis E.R."/>
            <person name="Wilson R.K."/>
        </authorList>
    </citation>
    <scope>NUCLEOTIDE SEQUENCE [LARGE SCALE GENOMIC DNA]</scope>
    <source>
        <strain evidence="1 2">ATCC 51873</strain>
    </source>
</reference>
<dbReference type="Proteomes" id="UP000005959">
    <property type="component" value="Unassembled WGS sequence"/>
</dbReference>
<dbReference type="HOGENOM" id="CLU_3216931_0_0_6"/>
<gene>
    <name evidence="1" type="ORF">HMPREF0454_01405</name>
</gene>
<dbReference type="EMBL" id="AGCI01000027">
    <property type="protein sequence ID" value="EHM44745.1"/>
    <property type="molecule type" value="Genomic_DNA"/>
</dbReference>
<evidence type="ECO:0000313" key="2">
    <source>
        <dbReference type="Proteomes" id="UP000005959"/>
    </source>
</evidence>